<evidence type="ECO:0000313" key="3">
    <source>
        <dbReference type="Proteomes" id="UP000486351"/>
    </source>
</evidence>
<dbReference type="AlphaFoldDB" id="A0A6G0Q116"/>
<dbReference type="EMBL" id="QXFY01008086">
    <property type="protein sequence ID" value="KAE9264825.1"/>
    <property type="molecule type" value="Genomic_DNA"/>
</dbReference>
<reference evidence="2 3" key="1">
    <citation type="submission" date="2018-09" db="EMBL/GenBank/DDBJ databases">
        <title>Genomic investigation of the strawberry pathogen Phytophthora fragariae indicates pathogenicity is determined by transcriptional variation in three key races.</title>
        <authorList>
            <person name="Adams T.M."/>
            <person name="Armitage A.D."/>
            <person name="Sobczyk M.K."/>
            <person name="Bates H.J."/>
            <person name="Dunwell J.M."/>
            <person name="Nellist C.F."/>
            <person name="Harrison R.J."/>
        </authorList>
    </citation>
    <scope>NUCLEOTIDE SEQUENCE [LARGE SCALE GENOMIC DNA]</scope>
    <source>
        <strain evidence="2 3">NOV-77</strain>
    </source>
</reference>
<comment type="caution">
    <text evidence="2">The sequence shown here is derived from an EMBL/GenBank/DDBJ whole genome shotgun (WGS) entry which is preliminary data.</text>
</comment>
<gene>
    <name evidence="2" type="ORF">PF008_g32023</name>
</gene>
<keyword evidence="1" id="KW-0732">Signal</keyword>
<organism evidence="2 3">
    <name type="scientific">Phytophthora fragariae</name>
    <dbReference type="NCBI Taxonomy" id="53985"/>
    <lineage>
        <taxon>Eukaryota</taxon>
        <taxon>Sar</taxon>
        <taxon>Stramenopiles</taxon>
        <taxon>Oomycota</taxon>
        <taxon>Peronosporomycetes</taxon>
        <taxon>Peronosporales</taxon>
        <taxon>Peronosporaceae</taxon>
        <taxon>Phytophthora</taxon>
    </lineage>
</organism>
<feature type="signal peptide" evidence="1">
    <location>
        <begin position="1"/>
        <end position="19"/>
    </location>
</feature>
<name>A0A6G0Q116_9STRA</name>
<proteinExistence type="predicted"/>
<evidence type="ECO:0008006" key="4">
    <source>
        <dbReference type="Google" id="ProtNLM"/>
    </source>
</evidence>
<protein>
    <recommendedName>
        <fullName evidence="4">RxLR effector protein</fullName>
    </recommendedName>
</protein>
<feature type="non-terminal residue" evidence="2">
    <location>
        <position position="1"/>
    </location>
</feature>
<evidence type="ECO:0000313" key="2">
    <source>
        <dbReference type="EMBL" id="KAE9264825.1"/>
    </source>
</evidence>
<evidence type="ECO:0000256" key="1">
    <source>
        <dbReference type="SAM" id="SignalP"/>
    </source>
</evidence>
<dbReference type="Proteomes" id="UP000486351">
    <property type="component" value="Unassembled WGS sequence"/>
</dbReference>
<sequence>GVLLVVVALLDVSVVEVDACVFGVVETPLDDGGHGVAAPVDIAPPETEVDTPGQPPLTPVPVVKPLASPLLKPLVNPLDTTEDVSSSHGMSAVVLAKPLLVRPLVSPLNSPPERIEDVSSSHGVSTVPPSNVVLVPVESQPLPVSSSVRQASEDGREIPAQTTARASWTVNRASILVLGWEGRVHSWLWIAGGKLQSGSFGSRSSKFLPLTDDRPRALDVKAASSISFTKRATRTCKERLGLL</sequence>
<accession>A0A6G0Q116</accession>
<feature type="chain" id="PRO_5026091412" description="RxLR effector protein" evidence="1">
    <location>
        <begin position="20"/>
        <end position="243"/>
    </location>
</feature>